<sequence length="201" mass="23050">MENSVQDTLAELEVEVEVVQSKDERQTYSVWAIPTDDVSCRIKKLMEGLRAEFGGPEIEPHIALAGSIRLSPDNMLKKFEALEDPIQGYVPKVEAVITGRSYYQCVCILFQRPYYKKMYDILSNTCGHFDISNPDLPHLALLYGNLTEEERKRAQEKVSILDESITDLSFPIASVALYKTNYQDKTLKSWEKITEKILRPR</sequence>
<dbReference type="PANTHER" id="PTHR28141">
    <property type="entry name" value="2',3'-CYCLIC-NUCLEOTIDE 3'-PHOSPHODIESTERASE"/>
    <property type="match status" value="1"/>
</dbReference>
<dbReference type="SUPFAM" id="SSF55144">
    <property type="entry name" value="LigT-like"/>
    <property type="match status" value="1"/>
</dbReference>
<protein>
    <submittedName>
        <fullName evidence="2">Cyclic phosphodiesterase-like</fullName>
    </submittedName>
</protein>
<dbReference type="KEGG" id="pavi:110762917"/>
<dbReference type="InterPro" id="IPR012386">
    <property type="entry name" value="Cyclic-nucl_3Pdiesterase"/>
</dbReference>
<reference evidence="2" key="1">
    <citation type="submission" date="2025-08" db="UniProtKB">
        <authorList>
            <consortium name="RefSeq"/>
        </authorList>
    </citation>
    <scope>IDENTIFICATION</scope>
</reference>
<gene>
    <name evidence="2" type="primary">LOC110762917</name>
</gene>
<dbReference type="Proteomes" id="UP000515124">
    <property type="component" value="Unplaced"/>
</dbReference>
<dbReference type="Gramene" id="Pav_sc0000907.1_g150.1.mk:mrna">
    <property type="protein sequence ID" value="Pav_sc0000907.1_g150.1.mk:mrna"/>
    <property type="gene ID" value="Pav_sc0000907.1_g150.1.mk"/>
</dbReference>
<proteinExistence type="predicted"/>
<organism evidence="1 2">
    <name type="scientific">Prunus avium</name>
    <name type="common">Cherry</name>
    <name type="synonym">Cerasus avium</name>
    <dbReference type="NCBI Taxonomy" id="42229"/>
    <lineage>
        <taxon>Eukaryota</taxon>
        <taxon>Viridiplantae</taxon>
        <taxon>Streptophyta</taxon>
        <taxon>Embryophyta</taxon>
        <taxon>Tracheophyta</taxon>
        <taxon>Spermatophyta</taxon>
        <taxon>Magnoliopsida</taxon>
        <taxon>eudicotyledons</taxon>
        <taxon>Gunneridae</taxon>
        <taxon>Pentapetalae</taxon>
        <taxon>rosids</taxon>
        <taxon>fabids</taxon>
        <taxon>Rosales</taxon>
        <taxon>Rosaceae</taxon>
        <taxon>Amygdaloideae</taxon>
        <taxon>Amygdaleae</taxon>
        <taxon>Prunus</taxon>
    </lineage>
</organism>
<dbReference type="InterPro" id="IPR009097">
    <property type="entry name" value="Cyclic_Pdiesterase"/>
</dbReference>
<dbReference type="RefSeq" id="XP_021821333.1">
    <property type="nucleotide sequence ID" value="XM_021965641.1"/>
</dbReference>
<dbReference type="AlphaFoldDB" id="A0A6P5T3T8"/>
<dbReference type="Gene3D" id="3.90.1140.10">
    <property type="entry name" value="Cyclic phosphodiesterase"/>
    <property type="match status" value="1"/>
</dbReference>
<accession>A0A6P5T3T8</accession>
<evidence type="ECO:0000313" key="1">
    <source>
        <dbReference type="Proteomes" id="UP000515124"/>
    </source>
</evidence>
<name>A0A6P5T3T8_PRUAV</name>
<dbReference type="GO" id="GO:0004113">
    <property type="term" value="F:2',3'-cyclic-nucleotide 3'-phosphodiesterase activity"/>
    <property type="evidence" value="ECO:0007669"/>
    <property type="project" value="TreeGrafter"/>
</dbReference>
<evidence type="ECO:0000313" key="2">
    <source>
        <dbReference type="RefSeq" id="XP_021821333.1"/>
    </source>
</evidence>
<dbReference type="GO" id="GO:0009187">
    <property type="term" value="P:cyclic nucleotide metabolic process"/>
    <property type="evidence" value="ECO:0007669"/>
    <property type="project" value="TreeGrafter"/>
</dbReference>
<dbReference type="PANTHER" id="PTHR28141:SF1">
    <property type="entry name" value="2',3'-CYCLIC-NUCLEOTIDE 3'-PHOSPHODIESTERASE"/>
    <property type="match status" value="1"/>
</dbReference>
<keyword evidence="1" id="KW-1185">Reference proteome</keyword>
<dbReference type="GeneID" id="110762917"/>